<dbReference type="Proteomes" id="UP001558632">
    <property type="component" value="Unassembled WGS sequence"/>
</dbReference>
<dbReference type="GO" id="GO:0000428">
    <property type="term" value="C:DNA-directed RNA polymerase complex"/>
    <property type="evidence" value="ECO:0007669"/>
    <property type="project" value="UniProtKB-KW"/>
</dbReference>
<sequence length="86" mass="9783">MEVTDDKLAQWRRGAATQQWKEDKVGREKESLVLHSLMDVNVTIHTIACQLHFPELHSAKSFTTAALPEHRASIESINLSAQLNRF</sequence>
<proteinExistence type="predicted"/>
<evidence type="ECO:0000313" key="2">
    <source>
        <dbReference type="Proteomes" id="UP001558632"/>
    </source>
</evidence>
<gene>
    <name evidence="1" type="ORF">TSPI_04536</name>
</gene>
<organism evidence="1 2">
    <name type="scientific">Trichinella spiralis</name>
    <name type="common">Trichina worm</name>
    <dbReference type="NCBI Taxonomy" id="6334"/>
    <lineage>
        <taxon>Eukaryota</taxon>
        <taxon>Metazoa</taxon>
        <taxon>Ecdysozoa</taxon>
        <taxon>Nematoda</taxon>
        <taxon>Enoplea</taxon>
        <taxon>Dorylaimia</taxon>
        <taxon>Trichinellida</taxon>
        <taxon>Trichinellidae</taxon>
        <taxon>Trichinella</taxon>
    </lineage>
</organism>
<dbReference type="EMBL" id="JBEUSY010000490">
    <property type="protein sequence ID" value="KAL1229488.1"/>
    <property type="molecule type" value="Genomic_DNA"/>
</dbReference>
<keyword evidence="1" id="KW-0804">Transcription</keyword>
<comment type="caution">
    <text evidence="1">The sequence shown here is derived from an EMBL/GenBank/DDBJ whole genome shotgun (WGS) entry which is preliminary data.</text>
</comment>
<keyword evidence="2" id="KW-1185">Reference proteome</keyword>
<protein>
    <submittedName>
        <fullName evidence="1">DNA-directed RNA polymerase subunit beta</fullName>
    </submittedName>
</protein>
<evidence type="ECO:0000313" key="1">
    <source>
        <dbReference type="EMBL" id="KAL1229488.1"/>
    </source>
</evidence>
<reference evidence="1 2" key="1">
    <citation type="submission" date="2024-07" db="EMBL/GenBank/DDBJ databases">
        <title>Enhanced genomic and transcriptomic resources for Trichinella pseudospiralis and T. spiralis underpin the discovery of pronounced molecular differences between stages and species.</title>
        <authorList>
            <person name="Pasi K.K."/>
            <person name="La Rosa G."/>
            <person name="Gomez-Morales M.A."/>
            <person name="Tosini F."/>
            <person name="Sumanam S."/>
            <person name="Young N.D."/>
            <person name="Chang B.C."/>
            <person name="Robin G.B."/>
        </authorList>
    </citation>
    <scope>NUCLEOTIDE SEQUENCE [LARGE SCALE GENOMIC DNA]</scope>
    <source>
        <strain evidence="1">ISS534</strain>
    </source>
</reference>
<accession>A0ABR3K7H5</accession>
<name>A0ABR3K7H5_TRISP</name>
<keyword evidence="1" id="KW-0240">DNA-directed RNA polymerase</keyword>